<evidence type="ECO:0000256" key="2">
    <source>
        <dbReference type="ARBA" id="ARBA00005340"/>
    </source>
</evidence>
<keyword evidence="3" id="KW-0479">Metal-binding</keyword>
<dbReference type="PROSITE" id="PS51432">
    <property type="entry name" value="AP_NUCLEASE_F2_4"/>
    <property type="match status" value="1"/>
</dbReference>
<feature type="domain" description="Xylose isomerase-like TIM barrel" evidence="8">
    <location>
        <begin position="24"/>
        <end position="277"/>
    </location>
</feature>
<dbReference type="AlphaFoldDB" id="A0A645B3K0"/>
<comment type="cofactor">
    <cofactor evidence="1">
        <name>Zn(2+)</name>
        <dbReference type="ChEBI" id="CHEBI:29105"/>
    </cofactor>
</comment>
<keyword evidence="6" id="KW-0862">Zinc</keyword>
<dbReference type="SUPFAM" id="SSF51658">
    <property type="entry name" value="Xylose isomerase-like"/>
    <property type="match status" value="1"/>
</dbReference>
<evidence type="ECO:0000256" key="3">
    <source>
        <dbReference type="ARBA" id="ARBA00022723"/>
    </source>
</evidence>
<dbReference type="GO" id="GO:0006284">
    <property type="term" value="P:base-excision repair"/>
    <property type="evidence" value="ECO:0007669"/>
    <property type="project" value="TreeGrafter"/>
</dbReference>
<dbReference type="Gene3D" id="3.20.20.150">
    <property type="entry name" value="Divalent-metal-dependent TIM barrel enzymes"/>
    <property type="match status" value="1"/>
</dbReference>
<dbReference type="NCBIfam" id="TIGR00587">
    <property type="entry name" value="nfo"/>
    <property type="match status" value="1"/>
</dbReference>
<keyword evidence="7" id="KW-0234">DNA repair</keyword>
<comment type="similarity">
    <text evidence="2">Belongs to the AP endonuclease 2 family.</text>
</comment>
<evidence type="ECO:0000256" key="4">
    <source>
        <dbReference type="ARBA" id="ARBA00022763"/>
    </source>
</evidence>
<evidence type="ECO:0000259" key="8">
    <source>
        <dbReference type="Pfam" id="PF01261"/>
    </source>
</evidence>
<dbReference type="SMART" id="SM00518">
    <property type="entry name" value="AP2Ec"/>
    <property type="match status" value="1"/>
</dbReference>
<evidence type="ECO:0000256" key="5">
    <source>
        <dbReference type="ARBA" id="ARBA00022801"/>
    </source>
</evidence>
<dbReference type="EMBL" id="VSSQ01016416">
    <property type="protein sequence ID" value="MPM57733.1"/>
    <property type="molecule type" value="Genomic_DNA"/>
</dbReference>
<keyword evidence="9" id="KW-0255">Endonuclease</keyword>
<dbReference type="PROSITE" id="PS00731">
    <property type="entry name" value="AP_NUCLEASE_F2_3"/>
    <property type="match status" value="1"/>
</dbReference>
<accession>A0A645B3K0</accession>
<keyword evidence="9" id="KW-0540">Nuclease</keyword>
<dbReference type="InterPro" id="IPR018246">
    <property type="entry name" value="AP_endonuc_F2_Zn_BS"/>
</dbReference>
<keyword evidence="4" id="KW-0227">DNA damage</keyword>
<dbReference type="CDD" id="cd00019">
    <property type="entry name" value="AP2Ec"/>
    <property type="match status" value="1"/>
</dbReference>
<gene>
    <name evidence="9" type="primary">nfo_26</name>
    <name evidence="9" type="ORF">SDC9_104556</name>
</gene>
<dbReference type="FunFam" id="3.20.20.150:FF:000001">
    <property type="entry name" value="Probable endonuclease 4"/>
    <property type="match status" value="1"/>
</dbReference>
<sequence length="278" mass="30355">MEQQALYLGCHLSNAKGYAAAGRVALSIGANTFQFFTRNPRGGSAKAIDPADAEALNTLCRENQFGTLVAHAPYTLNPCSSDAKVRNFAYRCFAEDLARMEAFPNQVYNFHPGSHTGQGIETGIRLTAELLNDVLTAEQSTTVLIETMSGGGSEIGGRFEQIANLLSRIQRQEKMGVCLDTCHIFAAGYDVKNDLDGVLAQFDQIIGLKWLRALHLNDSLFDLGGGKDRHARIGEGFIGLDAMRKIAHHPAFAGLPMILETPNEPPEHGDEIRLLQER</sequence>
<dbReference type="InterPro" id="IPR036237">
    <property type="entry name" value="Xyl_isomerase-like_sf"/>
</dbReference>
<protein>
    <submittedName>
        <fullName evidence="9">Putative endonuclease 4</fullName>
        <ecNumber evidence="9">3.1.21.2</ecNumber>
    </submittedName>
</protein>
<organism evidence="9">
    <name type="scientific">bioreactor metagenome</name>
    <dbReference type="NCBI Taxonomy" id="1076179"/>
    <lineage>
        <taxon>unclassified sequences</taxon>
        <taxon>metagenomes</taxon>
        <taxon>ecological metagenomes</taxon>
    </lineage>
</organism>
<evidence type="ECO:0000256" key="1">
    <source>
        <dbReference type="ARBA" id="ARBA00001947"/>
    </source>
</evidence>
<proteinExistence type="inferred from homology"/>
<comment type="caution">
    <text evidence="9">The sequence shown here is derived from an EMBL/GenBank/DDBJ whole genome shotgun (WGS) entry which is preliminary data.</text>
</comment>
<dbReference type="GO" id="GO:0003677">
    <property type="term" value="F:DNA binding"/>
    <property type="evidence" value="ECO:0007669"/>
    <property type="project" value="InterPro"/>
</dbReference>
<dbReference type="Pfam" id="PF01261">
    <property type="entry name" value="AP_endonuc_2"/>
    <property type="match status" value="1"/>
</dbReference>
<dbReference type="InterPro" id="IPR013022">
    <property type="entry name" value="Xyl_isomerase-like_TIM-brl"/>
</dbReference>
<dbReference type="PROSITE" id="PS00730">
    <property type="entry name" value="AP_NUCLEASE_F2_2"/>
    <property type="match status" value="1"/>
</dbReference>
<dbReference type="HAMAP" id="MF_00152">
    <property type="entry name" value="Nfo"/>
    <property type="match status" value="1"/>
</dbReference>
<evidence type="ECO:0000256" key="6">
    <source>
        <dbReference type="ARBA" id="ARBA00022833"/>
    </source>
</evidence>
<evidence type="ECO:0000313" key="9">
    <source>
        <dbReference type="EMBL" id="MPM57733.1"/>
    </source>
</evidence>
<keyword evidence="5 9" id="KW-0378">Hydrolase</keyword>
<evidence type="ECO:0000256" key="7">
    <source>
        <dbReference type="ARBA" id="ARBA00023204"/>
    </source>
</evidence>
<dbReference type="PANTHER" id="PTHR21445">
    <property type="entry name" value="ENDONUCLEASE IV ENDODEOXYRIBONUCLEASE IV"/>
    <property type="match status" value="1"/>
</dbReference>
<name>A0A645B3K0_9ZZZZ</name>
<dbReference type="GO" id="GO:0008833">
    <property type="term" value="F:deoxyribonuclease IV (phage-T4-induced) activity"/>
    <property type="evidence" value="ECO:0007669"/>
    <property type="project" value="UniProtKB-EC"/>
</dbReference>
<dbReference type="GO" id="GO:0008270">
    <property type="term" value="F:zinc ion binding"/>
    <property type="evidence" value="ECO:0007669"/>
    <property type="project" value="InterPro"/>
</dbReference>
<reference evidence="9" key="1">
    <citation type="submission" date="2019-08" db="EMBL/GenBank/DDBJ databases">
        <authorList>
            <person name="Kucharzyk K."/>
            <person name="Murdoch R.W."/>
            <person name="Higgins S."/>
            <person name="Loffler F."/>
        </authorList>
    </citation>
    <scope>NUCLEOTIDE SEQUENCE</scope>
</reference>
<dbReference type="PANTHER" id="PTHR21445:SF0">
    <property type="entry name" value="APURINIC-APYRIMIDINIC ENDONUCLEASE"/>
    <property type="match status" value="1"/>
</dbReference>
<dbReference type="GO" id="GO:0008081">
    <property type="term" value="F:phosphoric diester hydrolase activity"/>
    <property type="evidence" value="ECO:0007669"/>
    <property type="project" value="TreeGrafter"/>
</dbReference>
<dbReference type="EC" id="3.1.21.2" evidence="9"/>
<dbReference type="InterPro" id="IPR001719">
    <property type="entry name" value="AP_endonuc_2"/>
</dbReference>
<dbReference type="GO" id="GO:0003906">
    <property type="term" value="F:DNA-(apurinic or apyrimidinic site) endonuclease activity"/>
    <property type="evidence" value="ECO:0007669"/>
    <property type="project" value="TreeGrafter"/>
</dbReference>